<comment type="subunit">
    <text evidence="4">Part of the 50S ribosomal subunit. Contacts protein L29, and trigger factor when it is bound to the ribosome.</text>
</comment>
<name>A0A1F7UWY9_9BACT</name>
<keyword evidence="3 4" id="KW-0687">Ribonucleoprotein</keyword>
<accession>A0A1F7UWY9</accession>
<comment type="function">
    <text evidence="4">One of the early assembly proteins it binds 23S rRNA. One of the proteins that surrounds the polypeptide exit tunnel on the outside of the ribosome. Forms the main docking site for trigger factor binding to the ribosome.</text>
</comment>
<dbReference type="InterPro" id="IPR012678">
    <property type="entry name" value="Ribosomal_uL23/eL15/eS24_sf"/>
</dbReference>
<sequence>MRAPEIKSSLKSALLYPVITEKSSMLQAHNQYVFAVEPRANKMVIAQAIETVYGIKPMAVGVSWVRGKTRVRGRRRGKTPNWKKAIVTLPQGKTITVAEGV</sequence>
<evidence type="ECO:0000313" key="5">
    <source>
        <dbReference type="EMBL" id="OGL82811.1"/>
    </source>
</evidence>
<dbReference type="Gene3D" id="3.30.70.330">
    <property type="match status" value="1"/>
</dbReference>
<dbReference type="GO" id="GO:0006412">
    <property type="term" value="P:translation"/>
    <property type="evidence" value="ECO:0007669"/>
    <property type="project" value="UniProtKB-UniRule"/>
</dbReference>
<dbReference type="AlphaFoldDB" id="A0A1F7UWY9"/>
<dbReference type="HAMAP" id="MF_01369_B">
    <property type="entry name" value="Ribosomal_uL23_B"/>
    <property type="match status" value="1"/>
</dbReference>
<dbReference type="InterPro" id="IPR013025">
    <property type="entry name" value="Ribosomal_uL23-like"/>
</dbReference>
<evidence type="ECO:0000256" key="3">
    <source>
        <dbReference type="ARBA" id="ARBA00023274"/>
    </source>
</evidence>
<evidence type="ECO:0000256" key="2">
    <source>
        <dbReference type="ARBA" id="ARBA00022980"/>
    </source>
</evidence>
<evidence type="ECO:0000256" key="1">
    <source>
        <dbReference type="ARBA" id="ARBA00006700"/>
    </source>
</evidence>
<dbReference type="PANTHER" id="PTHR11620">
    <property type="entry name" value="60S RIBOSOMAL PROTEIN L23A"/>
    <property type="match status" value="1"/>
</dbReference>
<comment type="caution">
    <text evidence="5">The sequence shown here is derived from an EMBL/GenBank/DDBJ whole genome shotgun (WGS) entry which is preliminary data.</text>
</comment>
<proteinExistence type="inferred from homology"/>
<dbReference type="GO" id="GO:0003735">
    <property type="term" value="F:structural constituent of ribosome"/>
    <property type="evidence" value="ECO:0007669"/>
    <property type="project" value="InterPro"/>
</dbReference>
<dbReference type="InterPro" id="IPR012677">
    <property type="entry name" value="Nucleotide-bd_a/b_plait_sf"/>
</dbReference>
<dbReference type="GO" id="GO:1990904">
    <property type="term" value="C:ribonucleoprotein complex"/>
    <property type="evidence" value="ECO:0007669"/>
    <property type="project" value="UniProtKB-KW"/>
</dbReference>
<dbReference type="GO" id="GO:0019843">
    <property type="term" value="F:rRNA binding"/>
    <property type="evidence" value="ECO:0007669"/>
    <property type="project" value="UniProtKB-UniRule"/>
</dbReference>
<dbReference type="EMBL" id="MGEK01000007">
    <property type="protein sequence ID" value="OGL82811.1"/>
    <property type="molecule type" value="Genomic_DNA"/>
</dbReference>
<reference evidence="5 6" key="1">
    <citation type="journal article" date="2016" name="Nat. Commun.">
        <title>Thousands of microbial genomes shed light on interconnected biogeochemical processes in an aquifer system.</title>
        <authorList>
            <person name="Anantharaman K."/>
            <person name="Brown C.T."/>
            <person name="Hug L.A."/>
            <person name="Sharon I."/>
            <person name="Castelle C.J."/>
            <person name="Probst A.J."/>
            <person name="Thomas B.C."/>
            <person name="Singh A."/>
            <person name="Wilkins M.J."/>
            <person name="Karaoz U."/>
            <person name="Brodie E.L."/>
            <person name="Williams K.H."/>
            <person name="Hubbard S.S."/>
            <person name="Banfield J.F."/>
        </authorList>
    </citation>
    <scope>NUCLEOTIDE SEQUENCE [LARGE SCALE GENOMIC DNA]</scope>
</reference>
<keyword evidence="4" id="KW-0699">rRNA-binding</keyword>
<keyword evidence="4" id="KW-0694">RNA-binding</keyword>
<dbReference type="Pfam" id="PF00276">
    <property type="entry name" value="Ribosomal_L23"/>
    <property type="match status" value="1"/>
</dbReference>
<dbReference type="SUPFAM" id="SSF54189">
    <property type="entry name" value="Ribosomal proteins S24e, L23 and L15e"/>
    <property type="match status" value="1"/>
</dbReference>
<organism evidence="5 6">
    <name type="scientific">Candidatus Uhrbacteria bacterium RIFCSPLOWO2_01_FULL_47_25</name>
    <dbReference type="NCBI Taxonomy" id="1802402"/>
    <lineage>
        <taxon>Bacteria</taxon>
        <taxon>Candidatus Uhriibacteriota</taxon>
    </lineage>
</organism>
<gene>
    <name evidence="4" type="primary">rplW</name>
    <name evidence="5" type="ORF">A2936_01935</name>
</gene>
<evidence type="ECO:0000313" key="6">
    <source>
        <dbReference type="Proteomes" id="UP000176846"/>
    </source>
</evidence>
<evidence type="ECO:0000256" key="4">
    <source>
        <dbReference type="HAMAP-Rule" id="MF_01369"/>
    </source>
</evidence>
<dbReference type="NCBIfam" id="NF004363">
    <property type="entry name" value="PRK05738.2-4"/>
    <property type="match status" value="1"/>
</dbReference>
<comment type="similarity">
    <text evidence="1 4">Belongs to the universal ribosomal protein uL23 family.</text>
</comment>
<dbReference type="Proteomes" id="UP000176846">
    <property type="component" value="Unassembled WGS sequence"/>
</dbReference>
<keyword evidence="2 4" id="KW-0689">Ribosomal protein</keyword>
<protein>
    <recommendedName>
        <fullName evidence="4">Large ribosomal subunit protein uL23</fullName>
    </recommendedName>
</protein>
<dbReference type="GO" id="GO:0005840">
    <property type="term" value="C:ribosome"/>
    <property type="evidence" value="ECO:0007669"/>
    <property type="project" value="UniProtKB-KW"/>
</dbReference>